<dbReference type="RefSeq" id="XP_004256128.1">
    <property type="nucleotide sequence ID" value="XM_004256080.1"/>
</dbReference>
<dbReference type="InterPro" id="IPR053215">
    <property type="entry name" value="TKL_Ser/Thr_kinase"/>
</dbReference>
<dbReference type="PANTHER" id="PTHR45756:SF1">
    <property type="entry name" value="PROTEIN KINASE DOMAIN CONTAINING PROTEIN"/>
    <property type="match status" value="1"/>
</dbReference>
<dbReference type="KEGG" id="eiv:EIN_288630"/>
<keyword evidence="3" id="KW-1185">Reference proteome</keyword>
<evidence type="ECO:0000313" key="3">
    <source>
        <dbReference type="Proteomes" id="UP000014680"/>
    </source>
</evidence>
<sequence>MLDKFGSEYLVHFYSAVFIPNMICMSTEFAQFRDMHNLMKNKKNSEEIDIKIPVKMMLDSSK</sequence>
<dbReference type="VEuPathDB" id="AmoebaDB:EIN_288630"/>
<proteinExistence type="predicted"/>
<protein>
    <submittedName>
        <fullName evidence="2">Uncharacterized protein</fullName>
    </submittedName>
</protein>
<accession>A0A0A1U500</accession>
<evidence type="ECO:0000313" key="2">
    <source>
        <dbReference type="EMBL" id="ELP89357.1"/>
    </source>
</evidence>
<dbReference type="EMBL" id="KB206647">
    <property type="protein sequence ID" value="ELP89357.1"/>
    <property type="molecule type" value="Genomic_DNA"/>
</dbReference>
<keyword evidence="1" id="KW-0812">Transmembrane</keyword>
<keyword evidence="1" id="KW-1133">Transmembrane helix</keyword>
<dbReference type="AlphaFoldDB" id="A0A0A1U500"/>
<dbReference type="PANTHER" id="PTHR45756">
    <property type="entry name" value="PALMITOYLTRANSFERASE"/>
    <property type="match status" value="1"/>
</dbReference>
<name>A0A0A1U500_ENTIV</name>
<feature type="non-terminal residue" evidence="2">
    <location>
        <position position="62"/>
    </location>
</feature>
<reference evidence="2 3" key="1">
    <citation type="submission" date="2012-10" db="EMBL/GenBank/DDBJ databases">
        <authorList>
            <person name="Zafar N."/>
            <person name="Inman J."/>
            <person name="Hall N."/>
            <person name="Lorenzi H."/>
            <person name="Caler E."/>
        </authorList>
    </citation>
    <scope>NUCLEOTIDE SEQUENCE [LARGE SCALE GENOMIC DNA]</scope>
    <source>
        <strain evidence="2 3">IP1</strain>
    </source>
</reference>
<evidence type="ECO:0000256" key="1">
    <source>
        <dbReference type="SAM" id="Phobius"/>
    </source>
</evidence>
<dbReference type="GeneID" id="14888299"/>
<gene>
    <name evidence="2" type="ORF">EIN_288630</name>
</gene>
<organism evidence="2 3">
    <name type="scientific">Entamoeba invadens IP1</name>
    <dbReference type="NCBI Taxonomy" id="370355"/>
    <lineage>
        <taxon>Eukaryota</taxon>
        <taxon>Amoebozoa</taxon>
        <taxon>Evosea</taxon>
        <taxon>Archamoebae</taxon>
        <taxon>Mastigamoebida</taxon>
        <taxon>Entamoebidae</taxon>
        <taxon>Entamoeba</taxon>
    </lineage>
</organism>
<feature type="transmembrane region" description="Helical" evidence="1">
    <location>
        <begin position="12"/>
        <end position="32"/>
    </location>
</feature>
<keyword evidence="1" id="KW-0472">Membrane</keyword>
<dbReference type="Proteomes" id="UP000014680">
    <property type="component" value="Unassembled WGS sequence"/>
</dbReference>